<dbReference type="PANTHER" id="PTHR47634">
    <property type="entry name" value="PROTEIN KINASE DOMAIN-CONTAINING PROTEIN-RELATED"/>
    <property type="match status" value="1"/>
</dbReference>
<dbReference type="GO" id="GO:0000245">
    <property type="term" value="P:spliceosomal complex assembly"/>
    <property type="evidence" value="ECO:0007669"/>
    <property type="project" value="TreeGrafter"/>
</dbReference>
<evidence type="ECO:0000256" key="7">
    <source>
        <dbReference type="ARBA" id="ARBA00047899"/>
    </source>
</evidence>
<keyword evidence="2" id="KW-0723">Serine/threonine-protein kinase</keyword>
<reference evidence="10" key="1">
    <citation type="submission" date="2021-10" db="EMBL/GenBank/DDBJ databases">
        <title>De novo Genome Assembly of Clathrus columnatus (Basidiomycota, Fungi) Using Illumina and Nanopore Sequence Data.</title>
        <authorList>
            <person name="Ogiso-Tanaka E."/>
            <person name="Itagaki H."/>
            <person name="Hosoya T."/>
            <person name="Hosaka K."/>
        </authorList>
    </citation>
    <scope>NUCLEOTIDE SEQUENCE</scope>
    <source>
        <strain evidence="10">MO-923</strain>
    </source>
</reference>
<keyword evidence="6" id="KW-0067">ATP-binding</keyword>
<keyword evidence="4" id="KW-0547">Nucleotide-binding</keyword>
<dbReference type="InterPro" id="IPR051334">
    <property type="entry name" value="SRPK"/>
</dbReference>
<comment type="catalytic activity">
    <reaction evidence="7">
        <text>L-threonyl-[protein] + ATP = O-phospho-L-threonyl-[protein] + ADP + H(+)</text>
        <dbReference type="Rhea" id="RHEA:46608"/>
        <dbReference type="Rhea" id="RHEA-COMP:11060"/>
        <dbReference type="Rhea" id="RHEA-COMP:11605"/>
        <dbReference type="ChEBI" id="CHEBI:15378"/>
        <dbReference type="ChEBI" id="CHEBI:30013"/>
        <dbReference type="ChEBI" id="CHEBI:30616"/>
        <dbReference type="ChEBI" id="CHEBI:61977"/>
        <dbReference type="ChEBI" id="CHEBI:456216"/>
        <dbReference type="EC" id="2.7.11.1"/>
    </reaction>
</comment>
<evidence type="ECO:0000256" key="2">
    <source>
        <dbReference type="ARBA" id="ARBA00022527"/>
    </source>
</evidence>
<accession>A0AAV5ANF2</accession>
<dbReference type="GO" id="GO:0050684">
    <property type="term" value="P:regulation of mRNA processing"/>
    <property type="evidence" value="ECO:0007669"/>
    <property type="project" value="TreeGrafter"/>
</dbReference>
<dbReference type="PANTHER" id="PTHR47634:SF9">
    <property type="entry name" value="PROTEIN KINASE DOMAIN-CONTAINING PROTEIN-RELATED"/>
    <property type="match status" value="1"/>
</dbReference>
<dbReference type="GO" id="GO:0004674">
    <property type="term" value="F:protein serine/threonine kinase activity"/>
    <property type="evidence" value="ECO:0007669"/>
    <property type="project" value="UniProtKB-KW"/>
</dbReference>
<dbReference type="GO" id="GO:0005524">
    <property type="term" value="F:ATP binding"/>
    <property type="evidence" value="ECO:0007669"/>
    <property type="project" value="UniProtKB-KW"/>
</dbReference>
<dbReference type="SUPFAM" id="SSF56112">
    <property type="entry name" value="Protein kinase-like (PK-like)"/>
    <property type="match status" value="1"/>
</dbReference>
<comment type="catalytic activity">
    <reaction evidence="8">
        <text>L-seryl-[protein] + ATP = O-phospho-L-seryl-[protein] + ADP + H(+)</text>
        <dbReference type="Rhea" id="RHEA:17989"/>
        <dbReference type="Rhea" id="RHEA-COMP:9863"/>
        <dbReference type="Rhea" id="RHEA-COMP:11604"/>
        <dbReference type="ChEBI" id="CHEBI:15378"/>
        <dbReference type="ChEBI" id="CHEBI:29999"/>
        <dbReference type="ChEBI" id="CHEBI:30616"/>
        <dbReference type="ChEBI" id="CHEBI:83421"/>
        <dbReference type="ChEBI" id="CHEBI:456216"/>
        <dbReference type="EC" id="2.7.11.1"/>
    </reaction>
</comment>
<dbReference type="Proteomes" id="UP001050691">
    <property type="component" value="Unassembled WGS sequence"/>
</dbReference>
<dbReference type="EMBL" id="BPWL01000011">
    <property type="protein sequence ID" value="GJJ15322.1"/>
    <property type="molecule type" value="Genomic_DNA"/>
</dbReference>
<evidence type="ECO:0000256" key="5">
    <source>
        <dbReference type="ARBA" id="ARBA00022777"/>
    </source>
</evidence>
<comment type="caution">
    <text evidence="10">The sequence shown here is derived from an EMBL/GenBank/DDBJ whole genome shotgun (WGS) entry which is preliminary data.</text>
</comment>
<proteinExistence type="predicted"/>
<dbReference type="EC" id="2.7.11.1" evidence="1"/>
<evidence type="ECO:0000256" key="1">
    <source>
        <dbReference type="ARBA" id="ARBA00012513"/>
    </source>
</evidence>
<sequence>MLFDDFDDSLTRPMQLVNTLHSIMLSNSESSPPTLTTEIPGEARGRFTCSSGIGSACEWAEKYRPGRLHPVDLGDKFCDGKYTTIRKLGYGSSSTVWLAVDTSNNSYVAVQVMDAGKAFIAENEIKFNRFLSEKAYANSSISPSYLTHSYTKVRTEIITVLFMSQWAHLPQRFFVNRHQQDEDGKQSVTPLERLDGETDK</sequence>
<keyword evidence="5" id="KW-0418">Kinase</keyword>
<evidence type="ECO:0000256" key="8">
    <source>
        <dbReference type="ARBA" id="ARBA00048679"/>
    </source>
</evidence>
<organism evidence="10 11">
    <name type="scientific">Clathrus columnatus</name>
    <dbReference type="NCBI Taxonomy" id="1419009"/>
    <lineage>
        <taxon>Eukaryota</taxon>
        <taxon>Fungi</taxon>
        <taxon>Dikarya</taxon>
        <taxon>Basidiomycota</taxon>
        <taxon>Agaricomycotina</taxon>
        <taxon>Agaricomycetes</taxon>
        <taxon>Phallomycetidae</taxon>
        <taxon>Phallales</taxon>
        <taxon>Clathraceae</taxon>
        <taxon>Clathrus</taxon>
    </lineage>
</organism>
<dbReference type="GO" id="GO:0005634">
    <property type="term" value="C:nucleus"/>
    <property type="evidence" value="ECO:0007669"/>
    <property type="project" value="TreeGrafter"/>
</dbReference>
<evidence type="ECO:0000313" key="11">
    <source>
        <dbReference type="Proteomes" id="UP001050691"/>
    </source>
</evidence>
<dbReference type="AlphaFoldDB" id="A0AAV5ANF2"/>
<feature type="region of interest" description="Disordered" evidence="9">
    <location>
        <begin position="180"/>
        <end position="200"/>
    </location>
</feature>
<evidence type="ECO:0000256" key="6">
    <source>
        <dbReference type="ARBA" id="ARBA00022840"/>
    </source>
</evidence>
<keyword evidence="3" id="KW-0808">Transferase</keyword>
<evidence type="ECO:0000256" key="4">
    <source>
        <dbReference type="ARBA" id="ARBA00022741"/>
    </source>
</evidence>
<evidence type="ECO:0000256" key="9">
    <source>
        <dbReference type="SAM" id="MobiDB-lite"/>
    </source>
</evidence>
<keyword evidence="11" id="KW-1185">Reference proteome</keyword>
<dbReference type="Gene3D" id="3.30.200.20">
    <property type="entry name" value="Phosphorylase Kinase, domain 1"/>
    <property type="match status" value="1"/>
</dbReference>
<gene>
    <name evidence="10" type="ORF">Clacol_009598</name>
</gene>
<dbReference type="InterPro" id="IPR011009">
    <property type="entry name" value="Kinase-like_dom_sf"/>
</dbReference>
<protein>
    <recommendedName>
        <fullName evidence="1">non-specific serine/threonine protein kinase</fullName>
        <ecNumber evidence="1">2.7.11.1</ecNumber>
    </recommendedName>
</protein>
<dbReference type="GO" id="GO:0005737">
    <property type="term" value="C:cytoplasm"/>
    <property type="evidence" value="ECO:0007669"/>
    <property type="project" value="TreeGrafter"/>
</dbReference>
<evidence type="ECO:0000256" key="3">
    <source>
        <dbReference type="ARBA" id="ARBA00022679"/>
    </source>
</evidence>
<name>A0AAV5ANF2_9AGAM</name>
<evidence type="ECO:0000313" key="10">
    <source>
        <dbReference type="EMBL" id="GJJ15322.1"/>
    </source>
</evidence>